<keyword evidence="2" id="KW-1185">Reference proteome</keyword>
<dbReference type="AlphaFoldDB" id="A0AAN9K8S5"/>
<dbReference type="EMBL" id="JAYKXN010000002">
    <property type="protein sequence ID" value="KAK7311647.1"/>
    <property type="molecule type" value="Genomic_DNA"/>
</dbReference>
<proteinExistence type="predicted"/>
<organism evidence="1 2">
    <name type="scientific">Clitoria ternatea</name>
    <name type="common">Butterfly pea</name>
    <dbReference type="NCBI Taxonomy" id="43366"/>
    <lineage>
        <taxon>Eukaryota</taxon>
        <taxon>Viridiplantae</taxon>
        <taxon>Streptophyta</taxon>
        <taxon>Embryophyta</taxon>
        <taxon>Tracheophyta</taxon>
        <taxon>Spermatophyta</taxon>
        <taxon>Magnoliopsida</taxon>
        <taxon>eudicotyledons</taxon>
        <taxon>Gunneridae</taxon>
        <taxon>Pentapetalae</taxon>
        <taxon>rosids</taxon>
        <taxon>fabids</taxon>
        <taxon>Fabales</taxon>
        <taxon>Fabaceae</taxon>
        <taxon>Papilionoideae</taxon>
        <taxon>50 kb inversion clade</taxon>
        <taxon>NPAAA clade</taxon>
        <taxon>indigoferoid/millettioid clade</taxon>
        <taxon>Phaseoleae</taxon>
        <taxon>Clitoria</taxon>
    </lineage>
</organism>
<sequence>MSKVDGLLESFIEIANQVGENSLYFDQTKKLMTKVDITRQISEHYRKKKAWRKERFSFQAKMEELKKKASEAVISNLLLESLKNRTIENEKRWSRSLLAWPLGKCYTGTRG</sequence>
<dbReference type="Proteomes" id="UP001359559">
    <property type="component" value="Unassembled WGS sequence"/>
</dbReference>
<name>A0AAN9K8S5_CLITE</name>
<gene>
    <name evidence="1" type="ORF">RJT34_09919</name>
</gene>
<accession>A0AAN9K8S5</accession>
<evidence type="ECO:0000313" key="1">
    <source>
        <dbReference type="EMBL" id="KAK7311647.1"/>
    </source>
</evidence>
<reference evidence="1 2" key="1">
    <citation type="submission" date="2024-01" db="EMBL/GenBank/DDBJ databases">
        <title>The genomes of 5 underutilized Papilionoideae crops provide insights into root nodulation and disease resistance.</title>
        <authorList>
            <person name="Yuan L."/>
        </authorList>
    </citation>
    <scope>NUCLEOTIDE SEQUENCE [LARGE SCALE GENOMIC DNA]</scope>
    <source>
        <strain evidence="1">LY-2023</strain>
        <tissue evidence="1">Leaf</tissue>
    </source>
</reference>
<evidence type="ECO:0000313" key="2">
    <source>
        <dbReference type="Proteomes" id="UP001359559"/>
    </source>
</evidence>
<protein>
    <submittedName>
        <fullName evidence="1">Uncharacterized protein</fullName>
    </submittedName>
</protein>
<comment type="caution">
    <text evidence="1">The sequence shown here is derived from an EMBL/GenBank/DDBJ whole genome shotgun (WGS) entry which is preliminary data.</text>
</comment>